<dbReference type="EMBL" id="JAYKXP010000031">
    <property type="protein sequence ID" value="KAK7041874.1"/>
    <property type="molecule type" value="Genomic_DNA"/>
</dbReference>
<accession>A0AAW0CP86</accession>
<evidence type="ECO:0000313" key="1">
    <source>
        <dbReference type="EMBL" id="KAK7041874.1"/>
    </source>
</evidence>
<reference evidence="1 2" key="1">
    <citation type="submission" date="2024-01" db="EMBL/GenBank/DDBJ databases">
        <title>A draft genome for a cacao thread blight-causing isolate of Paramarasmius palmivorus.</title>
        <authorList>
            <person name="Baruah I.K."/>
            <person name="Bukari Y."/>
            <person name="Amoako-Attah I."/>
            <person name="Meinhardt L.W."/>
            <person name="Bailey B.A."/>
            <person name="Cohen S.P."/>
        </authorList>
    </citation>
    <scope>NUCLEOTIDE SEQUENCE [LARGE SCALE GENOMIC DNA]</scope>
    <source>
        <strain evidence="1 2">GH-12</strain>
    </source>
</reference>
<keyword evidence="2" id="KW-1185">Reference proteome</keyword>
<protein>
    <recommendedName>
        <fullName evidence="3">Plastocyanin-like domain-containing protein</fullName>
    </recommendedName>
</protein>
<name>A0AAW0CP86_9AGAR</name>
<gene>
    <name evidence="1" type="ORF">VNI00_008831</name>
</gene>
<comment type="caution">
    <text evidence="1">The sequence shown here is derived from an EMBL/GenBank/DDBJ whole genome shotgun (WGS) entry which is preliminary data.</text>
</comment>
<evidence type="ECO:0000313" key="2">
    <source>
        <dbReference type="Proteomes" id="UP001383192"/>
    </source>
</evidence>
<sequence>MVERTLAHPPTGGKCDKQFTTGLPLSEVQIYASVMGNSTNEDPNTPSFTMTPGNPQYKNISLPINTGSSKHHLDVGSSETMMHYHILGFDVQAFIKVTEKAYE</sequence>
<proteinExistence type="predicted"/>
<dbReference type="AlphaFoldDB" id="A0AAW0CP86"/>
<organism evidence="1 2">
    <name type="scientific">Paramarasmius palmivorus</name>
    <dbReference type="NCBI Taxonomy" id="297713"/>
    <lineage>
        <taxon>Eukaryota</taxon>
        <taxon>Fungi</taxon>
        <taxon>Dikarya</taxon>
        <taxon>Basidiomycota</taxon>
        <taxon>Agaricomycotina</taxon>
        <taxon>Agaricomycetes</taxon>
        <taxon>Agaricomycetidae</taxon>
        <taxon>Agaricales</taxon>
        <taxon>Marasmiineae</taxon>
        <taxon>Marasmiaceae</taxon>
        <taxon>Paramarasmius</taxon>
    </lineage>
</organism>
<dbReference type="Proteomes" id="UP001383192">
    <property type="component" value="Unassembled WGS sequence"/>
</dbReference>
<evidence type="ECO:0008006" key="3">
    <source>
        <dbReference type="Google" id="ProtNLM"/>
    </source>
</evidence>